<proteinExistence type="predicted"/>
<accession>A0A0E9XV31</accession>
<evidence type="ECO:0000313" key="1">
    <source>
        <dbReference type="EMBL" id="JAI06593.1"/>
    </source>
</evidence>
<reference evidence="1" key="1">
    <citation type="submission" date="2014-11" db="EMBL/GenBank/DDBJ databases">
        <authorList>
            <person name="Amaro Gonzalez C."/>
        </authorList>
    </citation>
    <scope>NUCLEOTIDE SEQUENCE</scope>
</reference>
<dbReference type="EMBL" id="GBXM01001985">
    <property type="protein sequence ID" value="JAI06593.1"/>
    <property type="molecule type" value="Transcribed_RNA"/>
</dbReference>
<reference evidence="1" key="2">
    <citation type="journal article" date="2015" name="Fish Shellfish Immunol.">
        <title>Early steps in the European eel (Anguilla anguilla)-Vibrio vulnificus interaction in the gills: Role of the RtxA13 toxin.</title>
        <authorList>
            <person name="Callol A."/>
            <person name="Pajuelo D."/>
            <person name="Ebbesson L."/>
            <person name="Teles M."/>
            <person name="MacKenzie S."/>
            <person name="Amaro C."/>
        </authorList>
    </citation>
    <scope>NUCLEOTIDE SEQUENCE</scope>
</reference>
<dbReference type="AlphaFoldDB" id="A0A0E9XV31"/>
<name>A0A0E9XV31_ANGAN</name>
<sequence>MLMLRVERNIRNPDEKRRAFLPALSIKLAAITIDSSRTEPTRAASYFGSSETLVR</sequence>
<protein>
    <submittedName>
        <fullName evidence="1">Uncharacterized protein</fullName>
    </submittedName>
</protein>
<organism evidence="1">
    <name type="scientific">Anguilla anguilla</name>
    <name type="common">European freshwater eel</name>
    <name type="synonym">Muraena anguilla</name>
    <dbReference type="NCBI Taxonomy" id="7936"/>
    <lineage>
        <taxon>Eukaryota</taxon>
        <taxon>Metazoa</taxon>
        <taxon>Chordata</taxon>
        <taxon>Craniata</taxon>
        <taxon>Vertebrata</taxon>
        <taxon>Euteleostomi</taxon>
        <taxon>Actinopterygii</taxon>
        <taxon>Neopterygii</taxon>
        <taxon>Teleostei</taxon>
        <taxon>Anguilliformes</taxon>
        <taxon>Anguillidae</taxon>
        <taxon>Anguilla</taxon>
    </lineage>
</organism>